<gene>
    <name evidence="2" type="ORF">KIN20_020682</name>
</gene>
<reference evidence="2" key="1">
    <citation type="submission" date="2021-06" db="EMBL/GenBank/DDBJ databases">
        <title>Parelaphostrongylus tenuis whole genome reference sequence.</title>
        <authorList>
            <person name="Garwood T.J."/>
            <person name="Larsen P.A."/>
            <person name="Fountain-Jones N.M."/>
            <person name="Garbe J.R."/>
            <person name="Macchietto M.G."/>
            <person name="Kania S.A."/>
            <person name="Gerhold R.W."/>
            <person name="Richards J.E."/>
            <person name="Wolf T.M."/>
        </authorList>
    </citation>
    <scope>NUCLEOTIDE SEQUENCE</scope>
    <source>
        <strain evidence="2">MNPRO001-30</strain>
        <tissue evidence="2">Meninges</tissue>
    </source>
</reference>
<accession>A0AAD5QVP7</accession>
<dbReference type="InterPro" id="IPR042523">
    <property type="entry name" value="Atg7_N_2"/>
</dbReference>
<feature type="domain" description="Ubiquitin-like modifier-activating enzyme Atg7 N-terminal" evidence="1">
    <location>
        <begin position="4"/>
        <end position="103"/>
    </location>
</feature>
<dbReference type="Gene3D" id="3.40.50.720">
    <property type="entry name" value="NAD(P)-binding Rossmann-like Domain"/>
    <property type="match status" value="1"/>
</dbReference>
<comment type="caution">
    <text evidence="2">The sequence shown here is derived from an EMBL/GenBank/DDBJ whole genome shotgun (WGS) entry which is preliminary data.</text>
</comment>
<sequence>MSHLTFVPFCTFVDTVFWAGLNRRKLDEWRLDETPRDLSGMISLYDSMGDMCRLSLSHESFEPRLPGAYHGRLMLLNTLESFKRLDRKALLVDETAKVWENINIIIGIAFRPSATPKISGRRNVIPLENDKLMRYFDKTRAYAFLVDRLGESLPLSNLVNISDPADIKVVFADPSPVPGCPGWPLRNLLAAVAYLKRSWRWCSFISLRGGHGLSEFKISWDGLEESEPPAVVGWERNREGKLLPQFVDMRQQFDPKKLMEQSVELNLSLIKWRLVPEMQLDRFTSLKVLIFGAGTLRK</sequence>
<name>A0AAD5QVP7_PARTN</name>
<organism evidence="2 3">
    <name type="scientific">Parelaphostrongylus tenuis</name>
    <name type="common">Meningeal worm</name>
    <dbReference type="NCBI Taxonomy" id="148309"/>
    <lineage>
        <taxon>Eukaryota</taxon>
        <taxon>Metazoa</taxon>
        <taxon>Ecdysozoa</taxon>
        <taxon>Nematoda</taxon>
        <taxon>Chromadorea</taxon>
        <taxon>Rhabditida</taxon>
        <taxon>Rhabditina</taxon>
        <taxon>Rhabditomorpha</taxon>
        <taxon>Strongyloidea</taxon>
        <taxon>Metastrongylidae</taxon>
        <taxon>Parelaphostrongylus</taxon>
    </lineage>
</organism>
<protein>
    <recommendedName>
        <fullName evidence="1">Ubiquitin-like modifier-activating enzyme Atg7 N-terminal domain-containing protein</fullName>
    </recommendedName>
</protein>
<dbReference type="AlphaFoldDB" id="A0AAD5QVP7"/>
<evidence type="ECO:0000313" key="2">
    <source>
        <dbReference type="EMBL" id="KAJ1361436.1"/>
    </source>
</evidence>
<keyword evidence="3" id="KW-1185">Reference proteome</keyword>
<dbReference type="InterPro" id="IPR032197">
    <property type="entry name" value="Atg7_N"/>
</dbReference>
<dbReference type="EMBL" id="JAHQIW010004202">
    <property type="protein sequence ID" value="KAJ1361436.1"/>
    <property type="molecule type" value="Genomic_DNA"/>
</dbReference>
<feature type="domain" description="Ubiquitin-like modifier-activating enzyme Atg7 N-terminal" evidence="1">
    <location>
        <begin position="137"/>
        <end position="251"/>
    </location>
</feature>
<dbReference type="InterPro" id="IPR042522">
    <property type="entry name" value="Atg7_N_1"/>
</dbReference>
<dbReference type="Gene3D" id="3.40.140.100">
    <property type="entry name" value="Ubiquitin-like modifier-activating enzyme ATG7 C-terminal domain"/>
    <property type="match status" value="1"/>
</dbReference>
<evidence type="ECO:0000259" key="1">
    <source>
        <dbReference type="Pfam" id="PF16420"/>
    </source>
</evidence>
<proteinExistence type="predicted"/>
<dbReference type="Proteomes" id="UP001196413">
    <property type="component" value="Unassembled WGS sequence"/>
</dbReference>
<dbReference type="Pfam" id="PF16420">
    <property type="entry name" value="ATG7_N"/>
    <property type="match status" value="2"/>
</dbReference>
<dbReference type="Gene3D" id="3.40.140.70">
    <property type="entry name" value="Ubiquitin-like modifier-activating enzyme ATG7 N-terminal domain"/>
    <property type="match status" value="1"/>
</dbReference>
<evidence type="ECO:0000313" key="3">
    <source>
        <dbReference type="Proteomes" id="UP001196413"/>
    </source>
</evidence>